<keyword evidence="2" id="KW-1185">Reference proteome</keyword>
<name>B0YLV4_GHVS</name>
<reference evidence="1 2" key="2">
    <citation type="journal article" date="2008" name="J. Virol.">
        <title>Genome analysis of a Glossina pallidipes salivary gland hypertrophy virus reveals a novel, large, double-stranded circular DNA virus.</title>
        <authorList>
            <person name="Abd-Alla A.M."/>
            <person name="Cousserans F."/>
            <person name="Parker A.G."/>
            <person name="Jehle J.A."/>
            <person name="Parker N.J."/>
            <person name="Vlak J.M."/>
            <person name="Robinson A.S."/>
            <person name="Bergoin M."/>
        </authorList>
    </citation>
    <scope>NUCLEOTIDE SEQUENCE [LARGE SCALE GENOMIC DNA]</scope>
    <source>
        <strain evidence="2">Isolate Glossina pallidipes/Ethiopia/Seibersdorf/-</strain>
    </source>
</reference>
<proteinExistence type="predicted"/>
<sequence length="329" mass="38758">MELVFHINHLIENIVSYLLNDIESLFAAYHTSTQLQAAVIWTSNKIKFTDKHEYSFAEIFFRQKFGISINPSTNNMLQITIGQNHLEHLKEWQFTAFDVNTKISLTFLDNNCDWKQLAYLKEHVYSISFFNLVDNIPNPIDIFGKIKIFKLLQVTNINKKCIKKLVHTLEQYVEKSFNIFLITDNIKCAQIAAYSPNVMSMTLCDKYFNINILNREEYAREHAILKLLKASKYNKTVYNTPIIGNTVFKAPPVVAIIKNFYKFKNLIFSGTFILRKLGAKNNEYRFYEQHFPNIIRSHMQSYTPTFKNPIINEKYFCEHYETLCLYSIR</sequence>
<protein>
    <submittedName>
        <fullName evidence="1">Uncharacterized protein</fullName>
    </submittedName>
</protein>
<dbReference type="RefSeq" id="YP_001687098.1">
    <property type="nucleotide sequence ID" value="NC_010356.1"/>
</dbReference>
<reference evidence="1 2" key="1">
    <citation type="journal article" date="2007" name="J. Virol. Methods">
        <title>Development of a non-destructive PCR method for detection of the salivary gland hypertrophy virus (SGHV) in tsetse flies.</title>
        <authorList>
            <person name="Abd-Alla A."/>
            <person name="Bossin H."/>
            <person name="Cousserans F."/>
            <person name="Parker A."/>
            <person name="Bergoin M."/>
            <person name="Robinson A."/>
        </authorList>
    </citation>
    <scope>NUCLEOTIDE SEQUENCE [LARGE SCALE GENOMIC DNA]</scope>
    <source>
        <strain evidence="2">Isolate Glossina pallidipes/Ethiopia/Seibersdorf/-</strain>
    </source>
</reference>
<dbReference type="Proteomes" id="UP000011301">
    <property type="component" value="Segment"/>
</dbReference>
<gene>
    <name evidence="1" type="ORF">SGHV150</name>
</gene>
<dbReference type="GeneID" id="5950890"/>
<organism evidence="1 2">
    <name type="scientific">Glossina hytrovirus (isolate Glossina pallidipes/Ethiopia/Seibersdorf/-)</name>
    <name type="common">GHV</name>
    <dbReference type="NCBI Taxonomy" id="379529"/>
    <lineage>
        <taxon>Viruses</taxon>
        <taxon>Viruses incertae sedis</taxon>
        <taxon>Naldaviricetes</taxon>
        <taxon>Lefavirales</taxon>
        <taxon>Hytrosaviridae</taxon>
        <taxon>Glossinavirus</taxon>
        <taxon>Glossinavirus glopallidipedis</taxon>
    </lineage>
</organism>
<dbReference type="KEGG" id="vg:5950890"/>
<evidence type="ECO:0000313" key="2">
    <source>
        <dbReference type="Proteomes" id="UP000011301"/>
    </source>
</evidence>
<evidence type="ECO:0000313" key="1">
    <source>
        <dbReference type="EMBL" id="ABQ08923.1"/>
    </source>
</evidence>
<organismHost>
    <name type="scientific">Glossina</name>
    <name type="common">tsetse flies</name>
    <dbReference type="NCBI Taxonomy" id="7393"/>
</organismHost>
<dbReference type="EMBL" id="EF568108">
    <property type="protein sequence ID" value="ABQ08923.1"/>
    <property type="molecule type" value="Genomic_DNA"/>
</dbReference>
<accession>B0YLV4</accession>